<protein>
    <recommendedName>
        <fullName evidence="2">Beta-glucuronidase C-terminal domain-containing protein</fullName>
    </recommendedName>
</protein>
<dbReference type="Gene3D" id="3.20.20.80">
    <property type="entry name" value="Glycosidases"/>
    <property type="match status" value="1"/>
</dbReference>
<dbReference type="GeneID" id="19308050"/>
<proteinExistence type="predicted"/>
<evidence type="ECO:0000313" key="4">
    <source>
        <dbReference type="Proteomes" id="UP000030669"/>
    </source>
</evidence>
<feature type="domain" description="Beta-glucuronidase C-terminal" evidence="2">
    <location>
        <begin position="392"/>
        <end position="502"/>
    </location>
</feature>
<accession>S7QGX3</accession>
<keyword evidence="4" id="KW-1185">Reference proteome</keyword>
<feature type="signal peptide" evidence="1">
    <location>
        <begin position="1"/>
        <end position="18"/>
    </location>
</feature>
<dbReference type="KEGG" id="gtr:GLOTRDRAFT_70128"/>
<evidence type="ECO:0000313" key="3">
    <source>
        <dbReference type="EMBL" id="EPQ59016.1"/>
    </source>
</evidence>
<feature type="chain" id="PRO_5004556119" description="Beta-glucuronidase C-terminal domain-containing protein" evidence="1">
    <location>
        <begin position="19"/>
        <end position="542"/>
    </location>
</feature>
<dbReference type="InterPro" id="IPR017853">
    <property type="entry name" value="GH"/>
</dbReference>
<sequence>MFAVHSLLALACAPLVLGATPLTIPSSPSSNTTVYPNFLGISFELSFVGNYFGNSSSAIPAPFLAYLAALSSTAPLRLRLGGNSMDDSSFLPAQSSPLINFTNPQANANDQPVTFGPPLFALLSTVAGSVRGGAQYLLGLGLRDPNDTNTPLLAGAAQAGLGEYLDAFLLGNEPDLYSAHNQRPNLANYTVNDYIGEYYVATANLQNTSAGNILSNHNIAGPTICCNWDLEALLTSGWQSDFQDVLKYITLQHYPQNNCFGSYQYQLDYYLNHTNVQELAQWQAGGLAAATRPVVMSEFNSASCGGIPGISDTFGAALWTADYALQMASVGYSAAYLHTREPGISYNLFEAAPDGWTTLPPYYALLLVSTALGVANGTRVQDLALRDAAQAAYAVYDAASASASDALRALVLFNYRNASGQAAGFAVPQGTFGSGARNVTVKTLRAPSANEAHDIAWGNATLRGVRDGRLVPAAGAGAGEYSVDCGGAGGCTVSVPGPGAAVVFAAQGASGGGNRNGAAARGWRVGVGSVLVGVVGGLVTLL</sequence>
<dbReference type="OrthoDB" id="2796951at2759"/>
<dbReference type="Pfam" id="PF16862">
    <property type="entry name" value="Glyco_hydro_79C"/>
    <property type="match status" value="1"/>
</dbReference>
<gene>
    <name evidence="3" type="ORF">GLOTRDRAFT_70128</name>
</gene>
<dbReference type="PANTHER" id="PTHR36183">
    <property type="entry name" value="BETA-GLUCURONIDASE"/>
    <property type="match status" value="1"/>
</dbReference>
<dbReference type="PANTHER" id="PTHR36183:SF2">
    <property type="entry name" value="BETA-GLUCURONIDASE C-TERMINAL DOMAIN-CONTAINING PROTEIN"/>
    <property type="match status" value="1"/>
</dbReference>
<dbReference type="HOGENOM" id="CLU_023945_1_0_1"/>
<dbReference type="AlphaFoldDB" id="S7QGX3"/>
<dbReference type="RefSeq" id="XP_007862115.1">
    <property type="nucleotide sequence ID" value="XM_007863924.1"/>
</dbReference>
<dbReference type="EMBL" id="KB469297">
    <property type="protein sequence ID" value="EPQ59016.1"/>
    <property type="molecule type" value="Genomic_DNA"/>
</dbReference>
<dbReference type="InterPro" id="IPR052974">
    <property type="entry name" value="GH79_Enzymes"/>
</dbReference>
<dbReference type="eggNOG" id="ENOG502S7XI">
    <property type="taxonomic scope" value="Eukaryota"/>
</dbReference>
<keyword evidence="1" id="KW-0732">Signal</keyword>
<evidence type="ECO:0000259" key="2">
    <source>
        <dbReference type="Pfam" id="PF16862"/>
    </source>
</evidence>
<evidence type="ECO:0000256" key="1">
    <source>
        <dbReference type="SAM" id="SignalP"/>
    </source>
</evidence>
<dbReference type="Proteomes" id="UP000030669">
    <property type="component" value="Unassembled WGS sequence"/>
</dbReference>
<dbReference type="OMA" id="YTSHGNR"/>
<dbReference type="SUPFAM" id="SSF51445">
    <property type="entry name" value="(Trans)glycosidases"/>
    <property type="match status" value="1"/>
</dbReference>
<name>S7QGX3_GLOTA</name>
<reference evidence="3 4" key="1">
    <citation type="journal article" date="2012" name="Science">
        <title>The Paleozoic origin of enzymatic lignin decomposition reconstructed from 31 fungal genomes.</title>
        <authorList>
            <person name="Floudas D."/>
            <person name="Binder M."/>
            <person name="Riley R."/>
            <person name="Barry K."/>
            <person name="Blanchette R.A."/>
            <person name="Henrissat B."/>
            <person name="Martinez A.T."/>
            <person name="Otillar R."/>
            <person name="Spatafora J.W."/>
            <person name="Yadav J.S."/>
            <person name="Aerts A."/>
            <person name="Benoit I."/>
            <person name="Boyd A."/>
            <person name="Carlson A."/>
            <person name="Copeland A."/>
            <person name="Coutinho P.M."/>
            <person name="de Vries R.P."/>
            <person name="Ferreira P."/>
            <person name="Findley K."/>
            <person name="Foster B."/>
            <person name="Gaskell J."/>
            <person name="Glotzer D."/>
            <person name="Gorecki P."/>
            <person name="Heitman J."/>
            <person name="Hesse C."/>
            <person name="Hori C."/>
            <person name="Igarashi K."/>
            <person name="Jurgens J.A."/>
            <person name="Kallen N."/>
            <person name="Kersten P."/>
            <person name="Kohler A."/>
            <person name="Kuees U."/>
            <person name="Kumar T.K.A."/>
            <person name="Kuo A."/>
            <person name="LaButti K."/>
            <person name="Larrondo L.F."/>
            <person name="Lindquist E."/>
            <person name="Ling A."/>
            <person name="Lombard V."/>
            <person name="Lucas S."/>
            <person name="Lundell T."/>
            <person name="Martin R."/>
            <person name="McLaughlin D.J."/>
            <person name="Morgenstern I."/>
            <person name="Morin E."/>
            <person name="Murat C."/>
            <person name="Nagy L.G."/>
            <person name="Nolan M."/>
            <person name="Ohm R.A."/>
            <person name="Patyshakuliyeva A."/>
            <person name="Rokas A."/>
            <person name="Ruiz-Duenas F.J."/>
            <person name="Sabat G."/>
            <person name="Salamov A."/>
            <person name="Samejima M."/>
            <person name="Schmutz J."/>
            <person name="Slot J.C."/>
            <person name="St John F."/>
            <person name="Stenlid J."/>
            <person name="Sun H."/>
            <person name="Sun S."/>
            <person name="Syed K."/>
            <person name="Tsang A."/>
            <person name="Wiebenga A."/>
            <person name="Young D."/>
            <person name="Pisabarro A."/>
            <person name="Eastwood D.C."/>
            <person name="Martin F."/>
            <person name="Cullen D."/>
            <person name="Grigoriev I.V."/>
            <person name="Hibbett D.S."/>
        </authorList>
    </citation>
    <scope>NUCLEOTIDE SEQUENCE [LARGE SCALE GENOMIC DNA]</scope>
    <source>
        <strain evidence="3 4">ATCC 11539</strain>
    </source>
</reference>
<organism evidence="3 4">
    <name type="scientific">Gloeophyllum trabeum (strain ATCC 11539 / FP-39264 / Madison 617)</name>
    <name type="common">Brown rot fungus</name>
    <dbReference type="NCBI Taxonomy" id="670483"/>
    <lineage>
        <taxon>Eukaryota</taxon>
        <taxon>Fungi</taxon>
        <taxon>Dikarya</taxon>
        <taxon>Basidiomycota</taxon>
        <taxon>Agaricomycotina</taxon>
        <taxon>Agaricomycetes</taxon>
        <taxon>Gloeophyllales</taxon>
        <taxon>Gloeophyllaceae</taxon>
        <taxon>Gloeophyllum</taxon>
    </lineage>
</organism>
<dbReference type="InterPro" id="IPR031728">
    <property type="entry name" value="GlcAase_C"/>
</dbReference>